<protein>
    <submittedName>
        <fullName evidence="1">Uncharacterized protein</fullName>
    </submittedName>
</protein>
<keyword evidence="2" id="KW-1185">Reference proteome</keyword>
<dbReference type="AlphaFoldDB" id="A0A8K0UMB8"/>
<reference evidence="1" key="1">
    <citation type="journal article" date="2021" name="New Phytol.">
        <title>Evolutionary innovations through gain and loss of genes in the ectomycorrhizal Boletales.</title>
        <authorList>
            <person name="Wu G."/>
            <person name="Miyauchi S."/>
            <person name="Morin E."/>
            <person name="Kuo A."/>
            <person name="Drula E."/>
            <person name="Varga T."/>
            <person name="Kohler A."/>
            <person name="Feng B."/>
            <person name="Cao Y."/>
            <person name="Lipzen A."/>
            <person name="Daum C."/>
            <person name="Hundley H."/>
            <person name="Pangilinan J."/>
            <person name="Johnson J."/>
            <person name="Barry K."/>
            <person name="LaButti K."/>
            <person name="Ng V."/>
            <person name="Ahrendt S."/>
            <person name="Min B."/>
            <person name="Choi I.G."/>
            <person name="Park H."/>
            <person name="Plett J.M."/>
            <person name="Magnuson J."/>
            <person name="Spatafora J.W."/>
            <person name="Nagy L.G."/>
            <person name="Henrissat B."/>
            <person name="Grigoriev I.V."/>
            <person name="Yang Z.L."/>
            <person name="Xu J."/>
            <person name="Martin F.M."/>
        </authorList>
    </citation>
    <scope>NUCLEOTIDE SEQUENCE</scope>
    <source>
        <strain evidence="1">KKN 215</strain>
    </source>
</reference>
<comment type="caution">
    <text evidence="1">The sequence shown here is derived from an EMBL/GenBank/DDBJ whole genome shotgun (WGS) entry which is preliminary data.</text>
</comment>
<name>A0A8K0UMB8_9AGAR</name>
<gene>
    <name evidence="1" type="ORF">BXZ70DRAFT_942263</name>
</gene>
<proteinExistence type="predicted"/>
<accession>A0A8K0UMB8</accession>
<organism evidence="1 2">
    <name type="scientific">Cristinia sonorae</name>
    <dbReference type="NCBI Taxonomy" id="1940300"/>
    <lineage>
        <taxon>Eukaryota</taxon>
        <taxon>Fungi</taxon>
        <taxon>Dikarya</taxon>
        <taxon>Basidiomycota</taxon>
        <taxon>Agaricomycotina</taxon>
        <taxon>Agaricomycetes</taxon>
        <taxon>Agaricomycetidae</taxon>
        <taxon>Agaricales</taxon>
        <taxon>Pleurotineae</taxon>
        <taxon>Stephanosporaceae</taxon>
        <taxon>Cristinia</taxon>
    </lineage>
</organism>
<dbReference type="Proteomes" id="UP000813824">
    <property type="component" value="Unassembled WGS sequence"/>
</dbReference>
<sequence>MWGQRCLRKFSHRAIRTMVSSASTPIVRCAWRRLMWIVLVNARVNGPTVHHHTGIRTKDRFVSSGKREAPREPSLFVWTGTRGGSIISIHRGVQLCALANGVRDIAFRGFLRAIIKAGASYTIHSVQNFHFDRTTLLCSMTVIEMGKVRRPEQPGYYIYDINHCIIAEVR</sequence>
<evidence type="ECO:0000313" key="1">
    <source>
        <dbReference type="EMBL" id="KAH8099546.1"/>
    </source>
</evidence>
<evidence type="ECO:0000313" key="2">
    <source>
        <dbReference type="Proteomes" id="UP000813824"/>
    </source>
</evidence>
<dbReference type="EMBL" id="JAEVFJ010000019">
    <property type="protein sequence ID" value="KAH8099546.1"/>
    <property type="molecule type" value="Genomic_DNA"/>
</dbReference>